<feature type="region of interest" description="Disordered" evidence="5">
    <location>
        <begin position="778"/>
        <end position="803"/>
    </location>
</feature>
<dbReference type="eggNOG" id="KOG2922">
    <property type="taxonomic scope" value="Eukaryota"/>
</dbReference>
<feature type="region of interest" description="Disordered" evidence="5">
    <location>
        <begin position="24"/>
        <end position="43"/>
    </location>
</feature>
<accession>A0A177WR87</accession>
<reference evidence="7 8" key="2">
    <citation type="submission" date="2016-05" db="EMBL/GenBank/DDBJ databases">
        <title>Lineage-specific infection strategies underlie the spectrum of fungal disease in amphibians.</title>
        <authorList>
            <person name="Cuomo C.A."/>
            <person name="Farrer R.A."/>
            <person name="James T."/>
            <person name="Longcore J."/>
            <person name="Birren B."/>
        </authorList>
    </citation>
    <scope>NUCLEOTIDE SEQUENCE [LARGE SCALE GENOMIC DNA]</scope>
    <source>
        <strain evidence="7 8">JEL423</strain>
    </source>
</reference>
<dbReference type="Proteomes" id="UP000077115">
    <property type="component" value="Unassembled WGS sequence"/>
</dbReference>
<keyword evidence="4 6" id="KW-0472">Membrane</keyword>
<feature type="transmembrane region" description="Helical" evidence="6">
    <location>
        <begin position="469"/>
        <end position="488"/>
    </location>
</feature>
<dbReference type="GO" id="GO:0015095">
    <property type="term" value="F:magnesium ion transmembrane transporter activity"/>
    <property type="evidence" value="ECO:0007669"/>
    <property type="project" value="InterPro"/>
</dbReference>
<feature type="transmembrane region" description="Helical" evidence="6">
    <location>
        <begin position="348"/>
        <end position="367"/>
    </location>
</feature>
<evidence type="ECO:0000313" key="7">
    <source>
        <dbReference type="EMBL" id="OAJ41861.1"/>
    </source>
</evidence>
<feature type="transmembrane region" description="Helical" evidence="6">
    <location>
        <begin position="411"/>
        <end position="431"/>
    </location>
</feature>
<gene>
    <name evidence="7" type="ORF">BDEG_25397</name>
</gene>
<protein>
    <submittedName>
        <fullName evidence="7">Uncharacterized protein</fullName>
    </submittedName>
</protein>
<evidence type="ECO:0000256" key="3">
    <source>
        <dbReference type="ARBA" id="ARBA00022989"/>
    </source>
</evidence>
<dbReference type="OrthoDB" id="165382at2759"/>
<feature type="transmembrane region" description="Helical" evidence="6">
    <location>
        <begin position="374"/>
        <end position="391"/>
    </location>
</feature>
<evidence type="ECO:0000256" key="1">
    <source>
        <dbReference type="ARBA" id="ARBA00004141"/>
    </source>
</evidence>
<feature type="transmembrane region" description="Helical" evidence="6">
    <location>
        <begin position="254"/>
        <end position="275"/>
    </location>
</feature>
<evidence type="ECO:0000256" key="6">
    <source>
        <dbReference type="SAM" id="Phobius"/>
    </source>
</evidence>
<evidence type="ECO:0000256" key="4">
    <source>
        <dbReference type="ARBA" id="ARBA00023136"/>
    </source>
</evidence>
<name>A0A177WR87_BATDL</name>
<dbReference type="InterPro" id="IPR008521">
    <property type="entry name" value="Mg_trans_NIPA"/>
</dbReference>
<dbReference type="InterPro" id="IPR037185">
    <property type="entry name" value="EmrE-like"/>
</dbReference>
<sequence>MALNIQKHVHNKLAERAIALDTASDSNTTIEENTGGDDATRHLSCPSGHVEEICNYRLITEQNKHSLDADGKNDLCSGNHDSTNSLMGRNRAKAETAQACSNRGLSIPFNTNNYGACDSEETSSQEEDNDWLARKPFMQGPSTLNPYNFTPATQGLSLSLPSSCVLQSITIPPIPTASSSSPLLWPHIRQVFDRSINNGDSSMTCEGQRVFNYENNVDYVNGSDLLVSNPSHSYRLQNSQSSHAPGTSYLSERLWWVGMAVMLLGELGNFAAYGFAPAVLVAPLGTVALISNALIAPAFLGETLRNQDIVGILFAVLGTGIILAVSSQISEPTLSADDIVAALTQPQFVLYCIVTASILSVMLAISYTPYGRKYIFVDLSIVALFGGYTVLATKALSSLLKMSFFLLSSHWVVYLMIFVLTSTAVLQVQHLNRALSAFDSVEVIPTNFVLFTTSSIIGSSILYNDLQRTNPLALLGVICMFFGVILITGKRDAIRSRSAEVLNGYAIEQETPIDEYNGEERDFTQGRVYQLDRTYRPHSTANCTFDCIPEYHEALFASDEFQSTTRSISVADSLPIPKFGVNTTSRPLSHIHCSQSLQPQHLAHFHHCQTNTSNCLDTDTYHLHTHVPGQSLHSPLTHTTTHSPLDASYSTPCLRSMRQFQRQRQTSASPSNSSVLSMASDASQTCKEACRFYRLDGNFTLPNRGNLHRVPCRRKISESLPTRMADATFKNIATVFQSFGTHQIRRMELDCMVDAHASSAATGSSGCVSPRRPISSTLHLPYHPSDSISPLPTGMSEHQEFIH</sequence>
<dbReference type="PANTHER" id="PTHR12570">
    <property type="match status" value="1"/>
</dbReference>
<dbReference type="PANTHER" id="PTHR12570:SF65">
    <property type="entry name" value="MAGNESIUM TRANSPORTER NIPA9-RELATED"/>
    <property type="match status" value="1"/>
</dbReference>
<dbReference type="VEuPathDB" id="FungiDB:BDEG_25397"/>
<reference evidence="7 8" key="1">
    <citation type="submission" date="2006-10" db="EMBL/GenBank/DDBJ databases">
        <title>The Genome Sequence of Batrachochytrium dendrobatidis JEL423.</title>
        <authorList>
            <consortium name="The Broad Institute Genome Sequencing Platform"/>
            <person name="Birren B."/>
            <person name="Lander E."/>
            <person name="Galagan J."/>
            <person name="Cuomo C."/>
            <person name="Devon K."/>
            <person name="Jaffe D."/>
            <person name="Butler J."/>
            <person name="Alvarez P."/>
            <person name="Gnerre S."/>
            <person name="Grabherr M."/>
            <person name="Kleber M."/>
            <person name="Mauceli E."/>
            <person name="Brockman W."/>
            <person name="Young S."/>
            <person name="LaButti K."/>
            <person name="Sykes S."/>
            <person name="DeCaprio D."/>
            <person name="Crawford M."/>
            <person name="Koehrsen M."/>
            <person name="Engels R."/>
            <person name="Montgomery P."/>
            <person name="Pearson M."/>
            <person name="Howarth C."/>
            <person name="Larson L."/>
            <person name="White J."/>
            <person name="O'Leary S."/>
            <person name="Kodira C."/>
            <person name="Zeng Q."/>
            <person name="Yandava C."/>
            <person name="Alvarado L."/>
            <person name="Longcore J."/>
            <person name="James T."/>
        </authorList>
    </citation>
    <scope>NUCLEOTIDE SEQUENCE [LARGE SCALE GENOMIC DNA]</scope>
    <source>
        <strain evidence="7 8">JEL423</strain>
    </source>
</reference>
<feature type="transmembrane region" description="Helical" evidence="6">
    <location>
        <begin position="281"/>
        <end position="300"/>
    </location>
</feature>
<feature type="transmembrane region" description="Helical" evidence="6">
    <location>
        <begin position="443"/>
        <end position="463"/>
    </location>
</feature>
<evidence type="ECO:0000256" key="5">
    <source>
        <dbReference type="SAM" id="MobiDB-lite"/>
    </source>
</evidence>
<dbReference type="GO" id="GO:0016020">
    <property type="term" value="C:membrane"/>
    <property type="evidence" value="ECO:0007669"/>
    <property type="project" value="UniProtKB-SubCell"/>
</dbReference>
<feature type="transmembrane region" description="Helical" evidence="6">
    <location>
        <begin position="309"/>
        <end position="328"/>
    </location>
</feature>
<comment type="subcellular location">
    <subcellularLocation>
        <location evidence="1">Membrane</location>
        <topology evidence="1">Multi-pass membrane protein</topology>
    </subcellularLocation>
</comment>
<dbReference type="Pfam" id="PF05653">
    <property type="entry name" value="Mg_trans_NIPA"/>
    <property type="match status" value="1"/>
</dbReference>
<organism evidence="7 8">
    <name type="scientific">Batrachochytrium dendrobatidis (strain JEL423)</name>
    <dbReference type="NCBI Taxonomy" id="403673"/>
    <lineage>
        <taxon>Eukaryota</taxon>
        <taxon>Fungi</taxon>
        <taxon>Fungi incertae sedis</taxon>
        <taxon>Chytridiomycota</taxon>
        <taxon>Chytridiomycota incertae sedis</taxon>
        <taxon>Chytridiomycetes</taxon>
        <taxon>Rhizophydiales</taxon>
        <taxon>Rhizophydiales incertae sedis</taxon>
        <taxon>Batrachochytrium</taxon>
    </lineage>
</organism>
<evidence type="ECO:0000256" key="2">
    <source>
        <dbReference type="ARBA" id="ARBA00022692"/>
    </source>
</evidence>
<dbReference type="EMBL" id="DS022306">
    <property type="protein sequence ID" value="OAJ41861.1"/>
    <property type="molecule type" value="Genomic_DNA"/>
</dbReference>
<keyword evidence="2 6" id="KW-0812">Transmembrane</keyword>
<proteinExistence type="predicted"/>
<evidence type="ECO:0000313" key="8">
    <source>
        <dbReference type="Proteomes" id="UP000077115"/>
    </source>
</evidence>
<dbReference type="SUPFAM" id="SSF103481">
    <property type="entry name" value="Multidrug resistance efflux transporter EmrE"/>
    <property type="match status" value="1"/>
</dbReference>
<keyword evidence="3 6" id="KW-1133">Transmembrane helix</keyword>
<dbReference type="AlphaFoldDB" id="A0A177WR87"/>